<dbReference type="AlphaFoldDB" id="A0ABD2IZT0"/>
<keyword evidence="3" id="KW-1185">Reference proteome</keyword>
<reference evidence="2 3" key="1">
    <citation type="submission" date="2024-10" db="EMBL/GenBank/DDBJ databases">
        <authorList>
            <person name="Kim D."/>
        </authorList>
    </citation>
    <scope>NUCLEOTIDE SEQUENCE [LARGE SCALE GENOMIC DNA]</scope>
    <source>
        <strain evidence="2">Taebaek</strain>
    </source>
</reference>
<dbReference type="Proteomes" id="UP001620645">
    <property type="component" value="Unassembled WGS sequence"/>
</dbReference>
<protein>
    <submittedName>
        <fullName evidence="2">Uncharacterized protein</fullName>
    </submittedName>
</protein>
<evidence type="ECO:0000313" key="2">
    <source>
        <dbReference type="EMBL" id="KAL3085387.1"/>
    </source>
</evidence>
<gene>
    <name evidence="2" type="ORF">niasHS_010456</name>
</gene>
<name>A0ABD2IZT0_HETSC</name>
<evidence type="ECO:0000256" key="1">
    <source>
        <dbReference type="SAM" id="MobiDB-lite"/>
    </source>
</evidence>
<evidence type="ECO:0000313" key="3">
    <source>
        <dbReference type="Proteomes" id="UP001620645"/>
    </source>
</evidence>
<sequence length="171" mass="19574">MRWNKHTYRQLYSSPTMDRQQLDALFRPSEVFFREFKFGKIATDFWHFVKEVRQFVRREALHSDHSSASLPSTLSHFSPSDTSASANDEDLFDYSRFRSPILSPSECRFLRSVGDLFPAIGPYGIFRGHQQQKCSENYAVPKGANVAKLGPAQLSPVVPSFSVNESMTSNW</sequence>
<proteinExistence type="predicted"/>
<feature type="region of interest" description="Disordered" evidence="1">
    <location>
        <begin position="66"/>
        <end position="85"/>
    </location>
</feature>
<organism evidence="2 3">
    <name type="scientific">Heterodera schachtii</name>
    <name type="common">Sugarbeet cyst nematode worm</name>
    <name type="synonym">Tylenchus schachtii</name>
    <dbReference type="NCBI Taxonomy" id="97005"/>
    <lineage>
        <taxon>Eukaryota</taxon>
        <taxon>Metazoa</taxon>
        <taxon>Ecdysozoa</taxon>
        <taxon>Nematoda</taxon>
        <taxon>Chromadorea</taxon>
        <taxon>Rhabditida</taxon>
        <taxon>Tylenchina</taxon>
        <taxon>Tylenchomorpha</taxon>
        <taxon>Tylenchoidea</taxon>
        <taxon>Heteroderidae</taxon>
        <taxon>Heteroderinae</taxon>
        <taxon>Heterodera</taxon>
    </lineage>
</organism>
<comment type="caution">
    <text evidence="2">The sequence shown here is derived from an EMBL/GenBank/DDBJ whole genome shotgun (WGS) entry which is preliminary data.</text>
</comment>
<dbReference type="EMBL" id="JBICCN010000232">
    <property type="protein sequence ID" value="KAL3085387.1"/>
    <property type="molecule type" value="Genomic_DNA"/>
</dbReference>
<accession>A0ABD2IZT0</accession>